<reference evidence="2 3" key="1">
    <citation type="journal article" date="2019" name="ACS Chem. Biol.">
        <title>Identification and Mobilization of a Cryptic Antibiotic Biosynthesis Gene Locus from a Human-Pathogenic Nocardia Isolate.</title>
        <authorList>
            <person name="Herisse M."/>
            <person name="Ishida K."/>
            <person name="Porter J.L."/>
            <person name="Howden B."/>
            <person name="Hertweck C."/>
            <person name="Stinear T.P."/>
            <person name="Pidot S.J."/>
        </authorList>
    </citation>
    <scope>NUCLEOTIDE SEQUENCE [LARGE SCALE GENOMIC DNA]</scope>
    <source>
        <strain evidence="2 3">AUSMDU00012717</strain>
    </source>
</reference>
<gene>
    <name evidence="2" type="ORF">F5544_33255</name>
</gene>
<evidence type="ECO:0000259" key="1">
    <source>
        <dbReference type="Pfam" id="PF01402"/>
    </source>
</evidence>
<dbReference type="CDD" id="cd21631">
    <property type="entry name" value="RHH_CopG_NikR-like"/>
    <property type="match status" value="1"/>
</dbReference>
<dbReference type="Proteomes" id="UP000503540">
    <property type="component" value="Chromosome"/>
</dbReference>
<proteinExistence type="predicted"/>
<organism evidence="2 3">
    <name type="scientific">Nocardia arthritidis</name>
    <dbReference type="NCBI Taxonomy" id="228602"/>
    <lineage>
        <taxon>Bacteria</taxon>
        <taxon>Bacillati</taxon>
        <taxon>Actinomycetota</taxon>
        <taxon>Actinomycetes</taxon>
        <taxon>Mycobacteriales</taxon>
        <taxon>Nocardiaceae</taxon>
        <taxon>Nocardia</taxon>
    </lineage>
</organism>
<dbReference type="EMBL" id="CP046172">
    <property type="protein sequence ID" value="QIS14487.1"/>
    <property type="molecule type" value="Genomic_DNA"/>
</dbReference>
<evidence type="ECO:0000313" key="2">
    <source>
        <dbReference type="EMBL" id="QIS14487.1"/>
    </source>
</evidence>
<dbReference type="InterPro" id="IPR002145">
    <property type="entry name" value="CopG"/>
</dbReference>
<dbReference type="KEGG" id="nah:F5544_33255"/>
<sequence>MWNICHNTHMALKRTMVYADADDLAAIKEAAARRNISEAEIIRNAIHLAALRVRRQSEPLRLRRFSSGDPTLAERVDEYLGKDFGDNPERS</sequence>
<accession>A0A6G9YN37</accession>
<dbReference type="GO" id="GO:0006355">
    <property type="term" value="P:regulation of DNA-templated transcription"/>
    <property type="evidence" value="ECO:0007669"/>
    <property type="project" value="InterPro"/>
</dbReference>
<feature type="domain" description="Ribbon-helix-helix protein CopG" evidence="1">
    <location>
        <begin position="13"/>
        <end position="50"/>
    </location>
</feature>
<dbReference type="AlphaFoldDB" id="A0A6G9YN37"/>
<name>A0A6G9YN37_9NOCA</name>
<keyword evidence="3" id="KW-1185">Reference proteome</keyword>
<dbReference type="Pfam" id="PF01402">
    <property type="entry name" value="RHH_1"/>
    <property type="match status" value="1"/>
</dbReference>
<evidence type="ECO:0000313" key="3">
    <source>
        <dbReference type="Proteomes" id="UP000503540"/>
    </source>
</evidence>
<protein>
    <submittedName>
        <fullName evidence="2">Ribbon-helix-helix protein, CopG family</fullName>
    </submittedName>
</protein>